<dbReference type="NCBIfam" id="TIGR00062">
    <property type="entry name" value="L27"/>
    <property type="match status" value="1"/>
</dbReference>
<dbReference type="OrthoDB" id="5584247at2759"/>
<evidence type="ECO:0000256" key="2">
    <source>
        <dbReference type="ARBA" id="ARBA00010797"/>
    </source>
</evidence>
<organism evidence="10 11">
    <name type="scientific">Umbelopsis vinacea</name>
    <dbReference type="NCBI Taxonomy" id="44442"/>
    <lineage>
        <taxon>Eukaryota</taxon>
        <taxon>Fungi</taxon>
        <taxon>Fungi incertae sedis</taxon>
        <taxon>Mucoromycota</taxon>
        <taxon>Mucoromycotina</taxon>
        <taxon>Umbelopsidomycetes</taxon>
        <taxon>Umbelopsidales</taxon>
        <taxon>Umbelopsidaceae</taxon>
        <taxon>Umbelopsis</taxon>
    </lineage>
</organism>
<dbReference type="Gene3D" id="2.40.50.100">
    <property type="match status" value="1"/>
</dbReference>
<dbReference type="InterPro" id="IPR036305">
    <property type="entry name" value="RGS_sf"/>
</dbReference>
<dbReference type="Gene3D" id="1.10.167.10">
    <property type="entry name" value="Regulator of G-protein Signalling 4, domain 2"/>
    <property type="match status" value="1"/>
</dbReference>
<keyword evidence="11" id="KW-1185">Reference proteome</keyword>
<dbReference type="HAMAP" id="MF_00539">
    <property type="entry name" value="Ribosomal_bL27"/>
    <property type="match status" value="1"/>
</dbReference>
<dbReference type="PROSITE" id="PS00831">
    <property type="entry name" value="RIBOSOMAL_L27"/>
    <property type="match status" value="1"/>
</dbReference>
<name>A0A8H7UGW0_9FUNG</name>
<dbReference type="GO" id="GO:0003735">
    <property type="term" value="F:structural constituent of ribosome"/>
    <property type="evidence" value="ECO:0007669"/>
    <property type="project" value="InterPro"/>
</dbReference>
<dbReference type="SMART" id="SM00315">
    <property type="entry name" value="RGS"/>
    <property type="match status" value="1"/>
</dbReference>
<dbReference type="SUPFAM" id="SSF110324">
    <property type="entry name" value="Ribosomal L27 protein-like"/>
    <property type="match status" value="1"/>
</dbReference>
<dbReference type="SUPFAM" id="SSF48097">
    <property type="entry name" value="Regulator of G-protein signaling, RGS"/>
    <property type="match status" value="1"/>
</dbReference>
<dbReference type="InterPro" id="IPR016137">
    <property type="entry name" value="RGS"/>
</dbReference>
<evidence type="ECO:0000313" key="10">
    <source>
        <dbReference type="EMBL" id="KAG2185316.1"/>
    </source>
</evidence>
<keyword evidence="5" id="KW-0687">Ribonucleoprotein</keyword>
<dbReference type="GO" id="GO:0006412">
    <property type="term" value="P:translation"/>
    <property type="evidence" value="ECO:0007669"/>
    <property type="project" value="InterPro"/>
</dbReference>
<evidence type="ECO:0000259" key="9">
    <source>
        <dbReference type="PROSITE" id="PS50132"/>
    </source>
</evidence>
<proteinExistence type="inferred from homology"/>
<dbReference type="PROSITE" id="PS50132">
    <property type="entry name" value="RGS"/>
    <property type="match status" value="1"/>
</dbReference>
<sequence length="629" mass="71516">MASEGTQSPKLSFPTVSHYPKALDNRPAHILFPTVPTNNTEIPMETFGSSYRISNPNNPYLRSTEKKVTRKSSMGHKLYGYSNDIFEPSPLQAWTEVKDHNLLVNGLPTLDQVLARKTCPPLSLQNFEDFLKRHGAETNVAFWREIYNHQKLWATLHANIARRKRRSDAASSGSYRRSKSSSYQTSSHGTSSLIAAVRASQLSPVSYPSSSIYPDQDDASRSMPHSFVEDDESSPHYSEVTDTIELLEDSDTSVYIPQSLYSWRRVDIPSMLCYEDLQQNAKRIYFKFCTPYHAESTIFLPDDYRIALQEMIEIHHLADPVIFDSSFLYVYEMLNIFFYGRFLDSVMYKNVSAQGMKLYLFLSVVFLTAGFGLEIAFILTGIGTRVTRLWGAIPIFLGCCTLVAVVSEFSWWQGFLNVSGFTDLRYHTTLDKAIQRIHLRRSWVFLMTSIAVAGGVSEAEWQSRITWNFVQALRPKLVSGATSSLFAQAHLPSRSSLTSELMQVRWATKKSGGSTRNGRDSAGRRLGVKKFGGQEVIPGNIIVRQRGTKFHPGDNVDMGKDHTIYALQPGYVHFYKDPTQPKRRFVGVVFDREQTLPTPSNQPKPRLFDLVDLEVWESQRQQKLQELQN</sequence>
<evidence type="ECO:0000256" key="7">
    <source>
        <dbReference type="SAM" id="MobiDB-lite"/>
    </source>
</evidence>
<feature type="region of interest" description="Disordered" evidence="7">
    <location>
        <begin position="165"/>
        <end position="187"/>
    </location>
</feature>
<feature type="compositionally biased region" description="Low complexity" evidence="7">
    <location>
        <begin position="169"/>
        <end position="187"/>
    </location>
</feature>
<dbReference type="Proteomes" id="UP000612746">
    <property type="component" value="Unassembled WGS sequence"/>
</dbReference>
<dbReference type="InterPro" id="IPR018261">
    <property type="entry name" value="Ribosomal_bL27_CS"/>
</dbReference>
<keyword evidence="3" id="KW-0689">Ribosomal protein</keyword>
<keyword evidence="8" id="KW-0812">Transmembrane</keyword>
<keyword evidence="4" id="KW-0496">Mitochondrion</keyword>
<dbReference type="InterPro" id="IPR001684">
    <property type="entry name" value="Ribosomal_bL27"/>
</dbReference>
<evidence type="ECO:0000256" key="1">
    <source>
        <dbReference type="ARBA" id="ARBA00004173"/>
    </source>
</evidence>
<keyword evidence="8" id="KW-1133">Transmembrane helix</keyword>
<dbReference type="GO" id="GO:0005762">
    <property type="term" value="C:mitochondrial large ribosomal subunit"/>
    <property type="evidence" value="ECO:0007669"/>
    <property type="project" value="TreeGrafter"/>
</dbReference>
<feature type="transmembrane region" description="Helical" evidence="8">
    <location>
        <begin position="358"/>
        <end position="382"/>
    </location>
</feature>
<evidence type="ECO:0000256" key="5">
    <source>
        <dbReference type="ARBA" id="ARBA00023274"/>
    </source>
</evidence>
<dbReference type="FunFam" id="2.40.50.100:FF:000042">
    <property type="entry name" value="50S ribosomal protein L27"/>
    <property type="match status" value="1"/>
</dbReference>
<feature type="region of interest" description="Disordered" evidence="7">
    <location>
        <begin position="213"/>
        <end position="236"/>
    </location>
</feature>
<protein>
    <recommendedName>
        <fullName evidence="6">Large ribosomal subunit protein bL27m</fullName>
    </recommendedName>
</protein>
<dbReference type="Pfam" id="PF01016">
    <property type="entry name" value="Ribosomal_L27"/>
    <property type="match status" value="1"/>
</dbReference>
<dbReference type="InterPro" id="IPR044926">
    <property type="entry name" value="RGS_subdomain_2"/>
</dbReference>
<keyword evidence="8" id="KW-0472">Membrane</keyword>
<dbReference type="PANTHER" id="PTHR15893">
    <property type="entry name" value="RIBOSOMAL PROTEIN L27"/>
    <property type="match status" value="1"/>
</dbReference>
<dbReference type="EMBL" id="JAEPRA010000005">
    <property type="protein sequence ID" value="KAG2185316.1"/>
    <property type="molecule type" value="Genomic_DNA"/>
</dbReference>
<comment type="caution">
    <text evidence="10">The sequence shown here is derived from an EMBL/GenBank/DDBJ whole genome shotgun (WGS) entry which is preliminary data.</text>
</comment>
<comment type="similarity">
    <text evidence="2">Belongs to the bacterial ribosomal protein bL27 family.</text>
</comment>
<feature type="transmembrane region" description="Helical" evidence="8">
    <location>
        <begin position="389"/>
        <end position="412"/>
    </location>
</feature>
<evidence type="ECO:0000256" key="3">
    <source>
        <dbReference type="ARBA" id="ARBA00022980"/>
    </source>
</evidence>
<comment type="subcellular location">
    <subcellularLocation>
        <location evidence="1">Mitochondrion</location>
    </subcellularLocation>
</comment>
<evidence type="ECO:0000313" key="11">
    <source>
        <dbReference type="Proteomes" id="UP000612746"/>
    </source>
</evidence>
<dbReference type="AlphaFoldDB" id="A0A8H7UGW0"/>
<feature type="domain" description="RGS" evidence="9">
    <location>
        <begin position="216"/>
        <end position="352"/>
    </location>
</feature>
<evidence type="ECO:0000256" key="6">
    <source>
        <dbReference type="ARBA" id="ARBA00035267"/>
    </source>
</evidence>
<evidence type="ECO:0000256" key="4">
    <source>
        <dbReference type="ARBA" id="ARBA00023128"/>
    </source>
</evidence>
<reference evidence="10" key="1">
    <citation type="submission" date="2020-12" db="EMBL/GenBank/DDBJ databases">
        <title>Metabolic potential, ecology and presence of endohyphal bacteria is reflected in genomic diversity of Mucoromycotina.</title>
        <authorList>
            <person name="Muszewska A."/>
            <person name="Okrasinska A."/>
            <person name="Steczkiewicz K."/>
            <person name="Drgas O."/>
            <person name="Orlowska M."/>
            <person name="Perlinska-Lenart U."/>
            <person name="Aleksandrzak-Piekarczyk T."/>
            <person name="Szatraj K."/>
            <person name="Zielenkiewicz U."/>
            <person name="Pilsyk S."/>
            <person name="Malc E."/>
            <person name="Mieczkowski P."/>
            <person name="Kruszewska J.S."/>
            <person name="Biernat P."/>
            <person name="Pawlowska J."/>
        </authorList>
    </citation>
    <scope>NUCLEOTIDE SEQUENCE</scope>
    <source>
        <strain evidence="10">WA0000051536</strain>
    </source>
</reference>
<evidence type="ECO:0000256" key="8">
    <source>
        <dbReference type="SAM" id="Phobius"/>
    </source>
</evidence>
<accession>A0A8H7UGW0</accession>
<gene>
    <name evidence="10" type="ORF">INT44_002106</name>
</gene>
<dbReference type="PRINTS" id="PR00063">
    <property type="entry name" value="RIBOSOMALL27"/>
</dbReference>
<dbReference type="PANTHER" id="PTHR15893:SF0">
    <property type="entry name" value="LARGE RIBOSOMAL SUBUNIT PROTEIN BL27M"/>
    <property type="match status" value="1"/>
</dbReference>